<name>A0ACC2V6Y8_9TREE</name>
<accession>A0ACC2V6Y8</accession>
<keyword evidence="2" id="KW-1185">Reference proteome</keyword>
<proteinExistence type="predicted"/>
<evidence type="ECO:0000313" key="1">
    <source>
        <dbReference type="EMBL" id="KAJ9094924.1"/>
    </source>
</evidence>
<gene>
    <name evidence="1" type="ORF">QFC20_006783</name>
</gene>
<organism evidence="1 2">
    <name type="scientific">Naganishia adeliensis</name>
    <dbReference type="NCBI Taxonomy" id="92952"/>
    <lineage>
        <taxon>Eukaryota</taxon>
        <taxon>Fungi</taxon>
        <taxon>Dikarya</taxon>
        <taxon>Basidiomycota</taxon>
        <taxon>Agaricomycotina</taxon>
        <taxon>Tremellomycetes</taxon>
        <taxon>Filobasidiales</taxon>
        <taxon>Filobasidiaceae</taxon>
        <taxon>Naganishia</taxon>
    </lineage>
</organism>
<evidence type="ECO:0000313" key="2">
    <source>
        <dbReference type="Proteomes" id="UP001230649"/>
    </source>
</evidence>
<sequence length="502" mass="56923">MGPSTAFKFEPDLSLDTYRTLWQAALKHAKNHSTALQRLRAANQVALYLEDLNDFELLNNGTDITGSVWKALHPDIAFRSEAEKAAKAFVALKSEMHASSSIADNITLLETVAMPKDIDAARLLEVWKRDLRQGGAYLKPEPKKEAQRLTIAIQDAMDEYRNNMRKDKQHLELTLSDLYGVPEDYLVSHPINSRTGKVHVNYSRSDVGPVLEYCQIQATRETVFRMSNTQASPANESVLKRLLGLRQEKAMLLGYKNWAQCQLEGTMAKTTQTVLNFLDDMHKVVNPRVEKEIQEITELLKEQDNIDAQAWDMQYGSTRLKSHLFPGFDPKEMRRYFPVDKVLPAMRKITQDMFCLRFGETDTTAWHPSVTSCLVYDKGQGEEVLVGRLFFDVFQREGKVDGASAYTVRSAVSDRQLAEVVLVASFQQHPGACLSFLEVRSILHELGHCVHALVGKQRYVQLAGTATHRDFVEAPSQMLELVFTDKKLFDFAVNAEGERYSR</sequence>
<dbReference type="Proteomes" id="UP001230649">
    <property type="component" value="Unassembled WGS sequence"/>
</dbReference>
<reference evidence="1" key="1">
    <citation type="submission" date="2023-04" db="EMBL/GenBank/DDBJ databases">
        <title>Draft Genome sequencing of Naganishia species isolated from polar environments using Oxford Nanopore Technology.</title>
        <authorList>
            <person name="Leo P."/>
            <person name="Venkateswaran K."/>
        </authorList>
    </citation>
    <scope>NUCLEOTIDE SEQUENCE</scope>
    <source>
        <strain evidence="1">MNA-CCFEE 5262</strain>
    </source>
</reference>
<protein>
    <submittedName>
        <fullName evidence="1">Uncharacterized protein</fullName>
    </submittedName>
</protein>
<dbReference type="EMBL" id="JASBWS010000131">
    <property type="protein sequence ID" value="KAJ9094924.1"/>
    <property type="molecule type" value="Genomic_DNA"/>
</dbReference>
<comment type="caution">
    <text evidence="1">The sequence shown here is derived from an EMBL/GenBank/DDBJ whole genome shotgun (WGS) entry which is preliminary data.</text>
</comment>